<accession>A0AA38CMS5</accession>
<evidence type="ECO:0000256" key="2">
    <source>
        <dbReference type="SAM" id="SignalP"/>
    </source>
</evidence>
<feature type="signal peptide" evidence="2">
    <location>
        <begin position="1"/>
        <end position="21"/>
    </location>
</feature>
<dbReference type="AlphaFoldDB" id="A0AA38CMS5"/>
<gene>
    <name evidence="3" type="ORF">KI387_014918</name>
</gene>
<feature type="non-terminal residue" evidence="3">
    <location>
        <position position="123"/>
    </location>
</feature>
<comment type="caution">
    <text evidence="3">The sequence shown here is derived from an EMBL/GenBank/DDBJ whole genome shotgun (WGS) entry which is preliminary data.</text>
</comment>
<protein>
    <submittedName>
        <fullName evidence="3">Uncharacterized protein</fullName>
    </submittedName>
</protein>
<sequence length="123" mass="13623">PLTQTHLVLLLMMRIVHPVSDVQNTTEDSSPSLNISESVVTPPISSDIEQSPTGPHTVITPTSFRPLVCEAPFTPLPSLDESYLSDIALLFVEPPHWDEYLPDLGHLFPDYTCDVLQVHHPST</sequence>
<dbReference type="Proteomes" id="UP000824469">
    <property type="component" value="Unassembled WGS sequence"/>
</dbReference>
<feature type="region of interest" description="Disordered" evidence="1">
    <location>
        <begin position="23"/>
        <end position="59"/>
    </location>
</feature>
<organism evidence="3 4">
    <name type="scientific">Taxus chinensis</name>
    <name type="common">Chinese yew</name>
    <name type="synonym">Taxus wallichiana var. chinensis</name>
    <dbReference type="NCBI Taxonomy" id="29808"/>
    <lineage>
        <taxon>Eukaryota</taxon>
        <taxon>Viridiplantae</taxon>
        <taxon>Streptophyta</taxon>
        <taxon>Embryophyta</taxon>
        <taxon>Tracheophyta</taxon>
        <taxon>Spermatophyta</taxon>
        <taxon>Pinopsida</taxon>
        <taxon>Pinidae</taxon>
        <taxon>Conifers II</taxon>
        <taxon>Cupressales</taxon>
        <taxon>Taxaceae</taxon>
        <taxon>Taxus</taxon>
    </lineage>
</organism>
<feature type="non-terminal residue" evidence="3">
    <location>
        <position position="1"/>
    </location>
</feature>
<feature type="chain" id="PRO_5041355376" evidence="2">
    <location>
        <begin position="22"/>
        <end position="123"/>
    </location>
</feature>
<name>A0AA38CMS5_TAXCH</name>
<evidence type="ECO:0000313" key="4">
    <source>
        <dbReference type="Proteomes" id="UP000824469"/>
    </source>
</evidence>
<keyword evidence="2" id="KW-0732">Signal</keyword>
<dbReference type="EMBL" id="JAHRHJ020000009">
    <property type="protein sequence ID" value="KAH9303335.1"/>
    <property type="molecule type" value="Genomic_DNA"/>
</dbReference>
<evidence type="ECO:0000313" key="3">
    <source>
        <dbReference type="EMBL" id="KAH9303335.1"/>
    </source>
</evidence>
<keyword evidence="4" id="KW-1185">Reference proteome</keyword>
<evidence type="ECO:0000256" key="1">
    <source>
        <dbReference type="SAM" id="MobiDB-lite"/>
    </source>
</evidence>
<reference evidence="3 4" key="1">
    <citation type="journal article" date="2021" name="Nat. Plants">
        <title>The Taxus genome provides insights into paclitaxel biosynthesis.</title>
        <authorList>
            <person name="Xiong X."/>
            <person name="Gou J."/>
            <person name="Liao Q."/>
            <person name="Li Y."/>
            <person name="Zhou Q."/>
            <person name="Bi G."/>
            <person name="Li C."/>
            <person name="Du R."/>
            <person name="Wang X."/>
            <person name="Sun T."/>
            <person name="Guo L."/>
            <person name="Liang H."/>
            <person name="Lu P."/>
            <person name="Wu Y."/>
            <person name="Zhang Z."/>
            <person name="Ro D.K."/>
            <person name="Shang Y."/>
            <person name="Huang S."/>
            <person name="Yan J."/>
        </authorList>
    </citation>
    <scope>NUCLEOTIDE SEQUENCE [LARGE SCALE GENOMIC DNA]</scope>
    <source>
        <strain evidence="3">Ta-2019</strain>
    </source>
</reference>
<proteinExistence type="predicted"/>